<dbReference type="InterPro" id="IPR036291">
    <property type="entry name" value="NAD(P)-bd_dom_sf"/>
</dbReference>
<dbReference type="GO" id="GO:0016491">
    <property type="term" value="F:oxidoreductase activity"/>
    <property type="evidence" value="ECO:0007669"/>
    <property type="project" value="UniProtKB-KW"/>
</dbReference>
<name>A0A7S3CRU2_9SPIT</name>
<gene>
    <name evidence="4" type="ORF">SRAS04492_LOCUS5740</name>
</gene>
<dbReference type="Gene3D" id="3.40.50.720">
    <property type="entry name" value="NAD(P)-binding Rossmann-like Domain"/>
    <property type="match status" value="1"/>
</dbReference>
<dbReference type="SUPFAM" id="SSF51735">
    <property type="entry name" value="NAD(P)-binding Rossmann-fold domains"/>
    <property type="match status" value="1"/>
</dbReference>
<dbReference type="PROSITE" id="PS00061">
    <property type="entry name" value="ADH_SHORT"/>
    <property type="match status" value="1"/>
</dbReference>
<dbReference type="PANTHER" id="PTHR43391">
    <property type="entry name" value="RETINOL DEHYDROGENASE-RELATED"/>
    <property type="match status" value="1"/>
</dbReference>
<keyword evidence="3" id="KW-0560">Oxidoreductase</keyword>
<dbReference type="InterPro" id="IPR020904">
    <property type="entry name" value="Sc_DH/Rdtase_CS"/>
</dbReference>
<evidence type="ECO:0000256" key="2">
    <source>
        <dbReference type="ARBA" id="ARBA00022857"/>
    </source>
</evidence>
<dbReference type="GO" id="GO:0005829">
    <property type="term" value="C:cytosol"/>
    <property type="evidence" value="ECO:0007669"/>
    <property type="project" value="TreeGrafter"/>
</dbReference>
<keyword evidence="2" id="KW-0521">NADP</keyword>
<dbReference type="InterPro" id="IPR002347">
    <property type="entry name" value="SDR_fam"/>
</dbReference>
<dbReference type="EMBL" id="HBIA01011340">
    <property type="protein sequence ID" value="CAE0233938.1"/>
    <property type="molecule type" value="Transcribed_RNA"/>
</dbReference>
<protein>
    <submittedName>
        <fullName evidence="4">Uncharacterized protein</fullName>
    </submittedName>
</protein>
<evidence type="ECO:0000256" key="1">
    <source>
        <dbReference type="ARBA" id="ARBA00006484"/>
    </source>
</evidence>
<dbReference type="Pfam" id="PF00106">
    <property type="entry name" value="adh_short"/>
    <property type="match status" value="1"/>
</dbReference>
<accession>A0A7S3CRU2</accession>
<evidence type="ECO:0000256" key="3">
    <source>
        <dbReference type="ARBA" id="ARBA00023002"/>
    </source>
</evidence>
<evidence type="ECO:0000313" key="4">
    <source>
        <dbReference type="EMBL" id="CAE0233938.1"/>
    </source>
</evidence>
<proteinExistence type="inferred from homology"/>
<comment type="similarity">
    <text evidence="1">Belongs to the short-chain dehydrogenases/reductases (SDR) family.</text>
</comment>
<sequence length="168" mass="18838">MAKFRQVVDTNLYGCVYPTKYALKHLKGKVNPATKKVEGKGHIVVLSSYSGEFGLWYRSCYSASKFAVNGFFESLRMELGDKIDITIVAPITVQTEFRNYSLIKPTQSAEEAKEGSAITAEEAVDQIIEAADRRLTKFIFPFKPYLAVHLRHLAPATIEKIVKNKASM</sequence>
<dbReference type="AlphaFoldDB" id="A0A7S3CRU2"/>
<reference evidence="4" key="1">
    <citation type="submission" date="2021-01" db="EMBL/GenBank/DDBJ databases">
        <authorList>
            <person name="Corre E."/>
            <person name="Pelletier E."/>
            <person name="Niang G."/>
            <person name="Scheremetjew M."/>
            <person name="Finn R."/>
            <person name="Kale V."/>
            <person name="Holt S."/>
            <person name="Cochrane G."/>
            <person name="Meng A."/>
            <person name="Brown T."/>
            <person name="Cohen L."/>
        </authorList>
    </citation>
    <scope>NUCLEOTIDE SEQUENCE</scope>
    <source>
        <strain evidence="4">Ras09</strain>
    </source>
</reference>
<dbReference type="PRINTS" id="PR00081">
    <property type="entry name" value="GDHRDH"/>
</dbReference>
<dbReference type="PANTHER" id="PTHR43391:SF14">
    <property type="entry name" value="DEHYDROGENASE_REDUCTASE SDR FAMILY PROTEIN 7-LIKE"/>
    <property type="match status" value="1"/>
</dbReference>
<organism evidence="4">
    <name type="scientific">Strombidium rassoulzadegani</name>
    <dbReference type="NCBI Taxonomy" id="1082188"/>
    <lineage>
        <taxon>Eukaryota</taxon>
        <taxon>Sar</taxon>
        <taxon>Alveolata</taxon>
        <taxon>Ciliophora</taxon>
        <taxon>Intramacronucleata</taxon>
        <taxon>Spirotrichea</taxon>
        <taxon>Oligotrichia</taxon>
        <taxon>Strombidiidae</taxon>
        <taxon>Strombidium</taxon>
    </lineage>
</organism>